<feature type="domain" description="Cation-transporting P-type ATPase N-terminal" evidence="10">
    <location>
        <begin position="4"/>
        <end position="74"/>
    </location>
</feature>
<dbReference type="GO" id="GO:0005886">
    <property type="term" value="C:plasma membrane"/>
    <property type="evidence" value="ECO:0007669"/>
    <property type="project" value="UniProtKB-SubCell"/>
</dbReference>
<keyword evidence="8 9" id="KW-0472">Membrane</keyword>
<evidence type="ECO:0000259" key="10">
    <source>
        <dbReference type="SMART" id="SM00831"/>
    </source>
</evidence>
<dbReference type="InterPro" id="IPR044492">
    <property type="entry name" value="P_typ_ATPase_HD_dom"/>
</dbReference>
<dbReference type="GO" id="GO:0016887">
    <property type="term" value="F:ATP hydrolysis activity"/>
    <property type="evidence" value="ECO:0007669"/>
    <property type="project" value="InterPro"/>
</dbReference>
<gene>
    <name evidence="11" type="ORF">MA03_03410</name>
</gene>
<evidence type="ECO:0000313" key="11">
    <source>
        <dbReference type="EMBL" id="AKG38521.1"/>
    </source>
</evidence>
<dbReference type="Pfam" id="PF00122">
    <property type="entry name" value="E1-E2_ATPase"/>
    <property type="match status" value="1"/>
</dbReference>
<feature type="transmembrane region" description="Helical" evidence="9">
    <location>
        <begin position="270"/>
        <end position="298"/>
    </location>
</feature>
<accession>A0A0F7CKZ5</accession>
<dbReference type="SMART" id="SM00831">
    <property type="entry name" value="Cation_ATPase_N"/>
    <property type="match status" value="1"/>
</dbReference>
<dbReference type="SFLD" id="SFLDG00002">
    <property type="entry name" value="C1.7:_P-type_atpase_like"/>
    <property type="match status" value="1"/>
</dbReference>
<evidence type="ECO:0000256" key="9">
    <source>
        <dbReference type="SAM" id="Phobius"/>
    </source>
</evidence>
<feature type="transmembrane region" description="Helical" evidence="9">
    <location>
        <begin position="837"/>
        <end position="857"/>
    </location>
</feature>
<evidence type="ECO:0000256" key="8">
    <source>
        <dbReference type="ARBA" id="ARBA00023136"/>
    </source>
</evidence>
<comment type="subcellular location">
    <subcellularLocation>
        <location evidence="1">Cell membrane</location>
        <topology evidence="1">Multi-pass membrane protein</topology>
    </subcellularLocation>
</comment>
<dbReference type="InterPro" id="IPR018303">
    <property type="entry name" value="ATPase_P-typ_P_site"/>
</dbReference>
<dbReference type="SFLD" id="SFLDS00003">
    <property type="entry name" value="Haloacid_Dehalogenase"/>
    <property type="match status" value="1"/>
</dbReference>
<keyword evidence="12" id="KW-1185">Reference proteome</keyword>
<dbReference type="InterPro" id="IPR001757">
    <property type="entry name" value="P_typ_ATPase"/>
</dbReference>
<feature type="transmembrane region" description="Helical" evidence="9">
    <location>
        <begin position="757"/>
        <end position="777"/>
    </location>
</feature>
<keyword evidence="5" id="KW-0067">ATP-binding</keyword>
<dbReference type="SUPFAM" id="SSF56784">
    <property type="entry name" value="HAD-like"/>
    <property type="match status" value="1"/>
</dbReference>
<dbReference type="InterPro" id="IPR059000">
    <property type="entry name" value="ATPase_P-type_domA"/>
</dbReference>
<dbReference type="InterPro" id="IPR008250">
    <property type="entry name" value="ATPase_P-typ_transduc_dom_A_sf"/>
</dbReference>
<name>A0A0F7CKZ5_9CREN</name>
<dbReference type="AlphaFoldDB" id="A0A0F7CKZ5"/>
<dbReference type="PANTHER" id="PTHR43294:SF21">
    <property type="entry name" value="CATION TRANSPORTING ATPASE"/>
    <property type="match status" value="1"/>
</dbReference>
<dbReference type="GO" id="GO:0005524">
    <property type="term" value="F:ATP binding"/>
    <property type="evidence" value="ECO:0007669"/>
    <property type="project" value="UniProtKB-KW"/>
</dbReference>
<feature type="transmembrane region" description="Helical" evidence="9">
    <location>
        <begin position="797"/>
        <end position="817"/>
    </location>
</feature>
<keyword evidence="6" id="KW-1278">Translocase</keyword>
<dbReference type="EMBL" id="CP009961">
    <property type="protein sequence ID" value="AKG38521.1"/>
    <property type="molecule type" value="Genomic_DNA"/>
</dbReference>
<dbReference type="Pfam" id="PF00690">
    <property type="entry name" value="Cation_ATPase_N"/>
    <property type="match status" value="1"/>
</dbReference>
<dbReference type="InterPro" id="IPR023298">
    <property type="entry name" value="ATPase_P-typ_TM_dom_sf"/>
</dbReference>
<dbReference type="InterPro" id="IPR023214">
    <property type="entry name" value="HAD_sf"/>
</dbReference>
<reference evidence="11 12" key="1">
    <citation type="journal article" date="2015" name="Stand. Genomic Sci.">
        <title>Complete genome sequence of and proposal of Thermofilum uzonense sp. nov. a novel hyperthermophilic crenarchaeon and emended description of the genus Thermofilum.</title>
        <authorList>
            <person name="Toshchakov S.V."/>
            <person name="Korzhenkov A.A."/>
            <person name="Samarov N.I."/>
            <person name="Mazunin I.O."/>
            <person name="Mozhey O.I."/>
            <person name="Shmyr I.S."/>
            <person name="Derbikova K.S."/>
            <person name="Taranov E.A."/>
            <person name="Dominova I.N."/>
            <person name="Bonch-Osmolovskaya E.A."/>
            <person name="Patrushev M.V."/>
            <person name="Podosokorskaya O.A."/>
            <person name="Kublanov I.V."/>
        </authorList>
    </citation>
    <scope>NUCLEOTIDE SEQUENCE [LARGE SCALE GENOMIC DNA]</scope>
    <source>
        <strain evidence="11 12">1807-2</strain>
    </source>
</reference>
<dbReference type="SUPFAM" id="SSF81653">
    <property type="entry name" value="Calcium ATPase, transduction domain A"/>
    <property type="match status" value="1"/>
</dbReference>
<dbReference type="InterPro" id="IPR004014">
    <property type="entry name" value="ATPase_P-typ_cation-transptr_N"/>
</dbReference>
<dbReference type="HOGENOM" id="CLU_002360_3_3_2"/>
<dbReference type="PATRIC" id="fig|1550241.5.peg.722"/>
<dbReference type="KEGG" id="thf:MA03_03410"/>
<dbReference type="SUPFAM" id="SSF81660">
    <property type="entry name" value="Metal cation-transporting ATPase, ATP-binding domain N"/>
    <property type="match status" value="1"/>
</dbReference>
<feature type="transmembrane region" description="Helical" evidence="9">
    <location>
        <begin position="244"/>
        <end position="264"/>
    </location>
</feature>
<dbReference type="SFLD" id="SFLDF00027">
    <property type="entry name" value="p-type_atpase"/>
    <property type="match status" value="1"/>
</dbReference>
<dbReference type="Gene3D" id="3.40.50.1000">
    <property type="entry name" value="HAD superfamily/HAD-like"/>
    <property type="match status" value="1"/>
</dbReference>
<dbReference type="STRING" id="1550241.MA03_03410"/>
<sequence length="894" mass="98267">MRPLLPEQLYTTLGTSPEGLTWEEAKRRLSKYGFNVFSIRKERFRNLKKFLKHLVDPLSLLLLIASTLSFAIGSNNLGIAILVLTILNATLNTLQEWRAEKAVEKLKAWMPSYAKVVREGKTAIIPVSEVVPGDIIIVEEGDKVPADAVLIEAHDLWVSNIPLTGESVPIQKTVDDLEEEYSSYLEMPNVILAGTTVVRGYGKALVFATGQRTAFGDVVRLTQEVKEEESPLEKEIASLARTTFSIAMLVGFIFFVVSFVFLHQTLYDSMLFMIGVMTALVPEGLQITVSMALALAVVDMARRNVLVKRLSSVQTLGSVTVIGTDKTGTITKGEMMVARVWVYDREYQVTGSGYEPKGEFILNRSPSIQRDPVLEKLLTAAVLSSNSQLQPPEGGKGIWRVIGDPTDAALLIAALKYGLDREALLRQYELVKRSSLDPSKKTIYVIFERNGSRVLFLKGAPRGVISSSNKIMVDGEIKDFSPDLRKRVEEKIREMGEAGLRVIGVAYGEDTETDSGLVFLGLIGIIDPPRPEVPEFVAKAKKGGIKIIILTGDYGPTAKAIARSVGIVGENARIIKGAELEKMSDEELAEILRREEVIFSRVTPEQKLRVLRVLKRNGEVVAMVGDGVNDAPSLKEADIGVAMGVTGTDVAREVADVVLLDDSFASIVKGIELGRAIFENIKKFVTYVFAHNWAELFPFLAFILGGIPLPLTVTQVLAIDLVIDVIPSIGLSREPPEPGVMEEPPLSKSERLFDRKAIIRSFLLGFTASMLALYNCISLWTSAGWHPGTPLDYSSDVYIAGVTMTFATIVFAQMGNLIASRKKRGPLIDSSLIRDKWILLSLASQLLILLALIYHPALQPIFQTHPLTIQEWLRVTPAFIVGMTLSHLLAKAGL</sequence>
<keyword evidence="4" id="KW-0547">Nucleotide-binding</keyword>
<dbReference type="PRINTS" id="PR00120">
    <property type="entry name" value="HATPASE"/>
</dbReference>
<evidence type="ECO:0000256" key="5">
    <source>
        <dbReference type="ARBA" id="ARBA00022840"/>
    </source>
</evidence>
<dbReference type="InterPro" id="IPR006068">
    <property type="entry name" value="ATPase_P-typ_cation-transptr_C"/>
</dbReference>
<dbReference type="Gene3D" id="2.70.150.10">
    <property type="entry name" value="Calcium-transporting ATPase, cytoplasmic transduction domain A"/>
    <property type="match status" value="1"/>
</dbReference>
<dbReference type="PANTHER" id="PTHR43294">
    <property type="entry name" value="SODIUM/POTASSIUM-TRANSPORTING ATPASE SUBUNIT ALPHA"/>
    <property type="match status" value="1"/>
</dbReference>
<keyword evidence="3 9" id="KW-0812">Transmembrane</keyword>
<dbReference type="Pfam" id="PF00689">
    <property type="entry name" value="Cation_ATPase_C"/>
    <property type="match status" value="1"/>
</dbReference>
<dbReference type="NCBIfam" id="TIGR01494">
    <property type="entry name" value="ATPase_P-type"/>
    <property type="match status" value="2"/>
</dbReference>
<dbReference type="PROSITE" id="PS00154">
    <property type="entry name" value="ATPASE_E1_E2"/>
    <property type="match status" value="1"/>
</dbReference>
<evidence type="ECO:0000256" key="3">
    <source>
        <dbReference type="ARBA" id="ARBA00022692"/>
    </source>
</evidence>
<keyword evidence="7 9" id="KW-1133">Transmembrane helix</keyword>
<protein>
    <recommendedName>
        <fullName evidence="10">Cation-transporting P-type ATPase N-terminal domain-containing protein</fullName>
    </recommendedName>
</protein>
<dbReference type="SUPFAM" id="SSF81665">
    <property type="entry name" value="Calcium ATPase, transmembrane domain M"/>
    <property type="match status" value="1"/>
</dbReference>
<evidence type="ECO:0000256" key="4">
    <source>
        <dbReference type="ARBA" id="ARBA00022741"/>
    </source>
</evidence>
<proteinExistence type="predicted"/>
<dbReference type="Pfam" id="PF13246">
    <property type="entry name" value="Cation_ATPase"/>
    <property type="match status" value="1"/>
</dbReference>
<dbReference type="RefSeq" id="WP_052883932.1">
    <property type="nucleotide sequence ID" value="NZ_CP009961.1"/>
</dbReference>
<dbReference type="PRINTS" id="PR00119">
    <property type="entry name" value="CATATPASE"/>
</dbReference>
<evidence type="ECO:0000256" key="2">
    <source>
        <dbReference type="ARBA" id="ARBA00022475"/>
    </source>
</evidence>
<evidence type="ECO:0000313" key="12">
    <source>
        <dbReference type="Proteomes" id="UP000067434"/>
    </source>
</evidence>
<dbReference type="Proteomes" id="UP000067434">
    <property type="component" value="Chromosome"/>
</dbReference>
<evidence type="ECO:0000256" key="7">
    <source>
        <dbReference type="ARBA" id="ARBA00022989"/>
    </source>
</evidence>
<feature type="transmembrane region" description="Helical" evidence="9">
    <location>
        <begin position="77"/>
        <end position="94"/>
    </location>
</feature>
<dbReference type="InterPro" id="IPR036412">
    <property type="entry name" value="HAD-like_sf"/>
</dbReference>
<dbReference type="GeneID" id="25401247"/>
<feature type="transmembrane region" description="Helical" evidence="9">
    <location>
        <begin position="50"/>
        <end position="71"/>
    </location>
</feature>
<keyword evidence="2" id="KW-1003">Cell membrane</keyword>
<dbReference type="InterPro" id="IPR050510">
    <property type="entry name" value="Cation_transp_ATPase_P-type"/>
</dbReference>
<evidence type="ECO:0000256" key="1">
    <source>
        <dbReference type="ARBA" id="ARBA00004651"/>
    </source>
</evidence>
<organism evidence="11 12">
    <name type="scientific">Infirmifilum uzonense</name>
    <dbReference type="NCBI Taxonomy" id="1550241"/>
    <lineage>
        <taxon>Archaea</taxon>
        <taxon>Thermoproteota</taxon>
        <taxon>Thermoprotei</taxon>
        <taxon>Thermofilales</taxon>
        <taxon>Thermofilaceae</taxon>
        <taxon>Infirmifilum</taxon>
    </lineage>
</organism>
<dbReference type="InterPro" id="IPR023299">
    <property type="entry name" value="ATPase_P-typ_cyto_dom_N"/>
</dbReference>
<dbReference type="Gene3D" id="3.40.1110.10">
    <property type="entry name" value="Calcium-transporting ATPase, cytoplasmic domain N"/>
    <property type="match status" value="1"/>
</dbReference>
<dbReference type="OrthoDB" id="8588at2157"/>
<evidence type="ECO:0000256" key="6">
    <source>
        <dbReference type="ARBA" id="ARBA00022967"/>
    </source>
</evidence>
<dbReference type="Gene3D" id="1.20.1110.10">
    <property type="entry name" value="Calcium-transporting ATPase, transmembrane domain"/>
    <property type="match status" value="1"/>
</dbReference>